<gene>
    <name evidence="1" type="ORF">LCGC14_0426580</name>
</gene>
<organism evidence="1">
    <name type="scientific">marine sediment metagenome</name>
    <dbReference type="NCBI Taxonomy" id="412755"/>
    <lineage>
        <taxon>unclassified sequences</taxon>
        <taxon>metagenomes</taxon>
        <taxon>ecological metagenomes</taxon>
    </lineage>
</organism>
<dbReference type="EMBL" id="LAZR01000395">
    <property type="protein sequence ID" value="KKN70875.1"/>
    <property type="molecule type" value="Genomic_DNA"/>
</dbReference>
<comment type="caution">
    <text evidence="1">The sequence shown here is derived from an EMBL/GenBank/DDBJ whole genome shotgun (WGS) entry which is preliminary data.</text>
</comment>
<proteinExistence type="predicted"/>
<name>A0A0F9SPB8_9ZZZZ</name>
<reference evidence="1" key="1">
    <citation type="journal article" date="2015" name="Nature">
        <title>Complex archaea that bridge the gap between prokaryotes and eukaryotes.</title>
        <authorList>
            <person name="Spang A."/>
            <person name="Saw J.H."/>
            <person name="Jorgensen S.L."/>
            <person name="Zaremba-Niedzwiedzka K."/>
            <person name="Martijn J."/>
            <person name="Lind A.E."/>
            <person name="van Eijk R."/>
            <person name="Schleper C."/>
            <person name="Guy L."/>
            <person name="Ettema T.J."/>
        </authorList>
    </citation>
    <scope>NUCLEOTIDE SEQUENCE</scope>
</reference>
<protein>
    <submittedName>
        <fullName evidence="1">Uncharacterized protein</fullName>
    </submittedName>
</protein>
<accession>A0A0F9SPB8</accession>
<sequence>MNDDLSFIKIQPSNAIMRDKEGRTVALIWIFRPDVAMEKQCWFETPDIVDGDFLCIETGSDKIPISCKLVYRDSNGPDEWEPIGDKKILEFFKFCCDLLKDGEMKQLGGEILKDTFFGDTR</sequence>
<evidence type="ECO:0000313" key="1">
    <source>
        <dbReference type="EMBL" id="KKN70875.1"/>
    </source>
</evidence>
<dbReference type="AlphaFoldDB" id="A0A0F9SPB8"/>